<dbReference type="CDD" id="cd12100">
    <property type="entry name" value="DD_CABYR_SP17"/>
    <property type="match status" value="1"/>
</dbReference>
<name>A0A7N6BPQ2_ANATE</name>
<reference evidence="1" key="2">
    <citation type="submission" date="2025-08" db="UniProtKB">
        <authorList>
            <consortium name="Ensembl"/>
        </authorList>
    </citation>
    <scope>IDENTIFICATION</scope>
</reference>
<dbReference type="OrthoDB" id="252964at2759"/>
<evidence type="ECO:0008006" key="3">
    <source>
        <dbReference type="Google" id="ProtNLM"/>
    </source>
</evidence>
<dbReference type="Gene3D" id="1.20.890.10">
    <property type="entry name" value="cAMP-dependent protein kinase regulatory subunit, dimerization-anchoring domain"/>
    <property type="match status" value="1"/>
</dbReference>
<reference evidence="1" key="1">
    <citation type="submission" date="2021-04" db="EMBL/GenBank/DDBJ databases">
        <authorList>
            <consortium name="Wellcome Sanger Institute Data Sharing"/>
        </authorList>
    </citation>
    <scope>NUCLEOTIDE SEQUENCE [LARGE SCALE GENOMIC DNA]</scope>
</reference>
<sequence length="67" mass="7722">NISTSPYGLKSMMECLSRATLLSQPEDIPDFLTKYMSGLINFRDSGHETDPKLLCFQYQEQWGKFVN</sequence>
<dbReference type="Ensembl" id="ENSATET00000039718.1">
    <property type="protein sequence ID" value="ENSATEP00000066053.1"/>
    <property type="gene ID" value="ENSATEG00000029456.1"/>
</dbReference>
<protein>
    <recommendedName>
        <fullName evidence="3">RIIa domain-containing protein</fullName>
    </recommendedName>
</protein>
<dbReference type="AlphaFoldDB" id="A0A7N6BPQ2"/>
<dbReference type="InParanoid" id="A0A7N6BPQ2"/>
<dbReference type="InterPro" id="IPR047579">
    <property type="entry name" value="DD_CABYR_SP17"/>
</dbReference>
<keyword evidence="2" id="KW-1185">Reference proteome</keyword>
<organism evidence="1 2">
    <name type="scientific">Anabas testudineus</name>
    <name type="common">Climbing perch</name>
    <name type="synonym">Anthias testudineus</name>
    <dbReference type="NCBI Taxonomy" id="64144"/>
    <lineage>
        <taxon>Eukaryota</taxon>
        <taxon>Metazoa</taxon>
        <taxon>Chordata</taxon>
        <taxon>Craniata</taxon>
        <taxon>Vertebrata</taxon>
        <taxon>Euteleostomi</taxon>
        <taxon>Actinopterygii</taxon>
        <taxon>Neopterygii</taxon>
        <taxon>Teleostei</taxon>
        <taxon>Neoteleostei</taxon>
        <taxon>Acanthomorphata</taxon>
        <taxon>Anabantaria</taxon>
        <taxon>Anabantiformes</taxon>
        <taxon>Anabantoidei</taxon>
        <taxon>Anabantidae</taxon>
        <taxon>Anabas</taxon>
    </lineage>
</organism>
<evidence type="ECO:0000313" key="1">
    <source>
        <dbReference type="Ensembl" id="ENSATEP00000066053.1"/>
    </source>
</evidence>
<reference evidence="1" key="3">
    <citation type="submission" date="2025-09" db="UniProtKB">
        <authorList>
            <consortium name="Ensembl"/>
        </authorList>
    </citation>
    <scope>IDENTIFICATION</scope>
</reference>
<proteinExistence type="predicted"/>
<dbReference type="SUPFAM" id="SSF47391">
    <property type="entry name" value="Dimerization-anchoring domain of cAMP-dependent PK regulatory subunit"/>
    <property type="match status" value="1"/>
</dbReference>
<dbReference type="GeneTree" id="ENSGT01060000248756"/>
<evidence type="ECO:0000313" key="2">
    <source>
        <dbReference type="Proteomes" id="UP000265040"/>
    </source>
</evidence>
<accession>A0A7N6BPQ2</accession>
<dbReference type="Proteomes" id="UP000265040">
    <property type="component" value="Chromosome 5"/>
</dbReference>